<dbReference type="AlphaFoldDB" id="V5RJC5"/>
<evidence type="ECO:0000313" key="1">
    <source>
        <dbReference type="EMBL" id="AHB36211.1"/>
    </source>
</evidence>
<dbReference type="PATRIC" id="fig|1276258.3.peg.362"/>
<proteinExistence type="predicted"/>
<keyword evidence="2" id="KW-1185">Reference proteome</keyword>
<dbReference type="OrthoDB" id="388066at2"/>
<sequence>MFYTATEAINLAYKTIGYLSAEIVAFNHDKSIKELITLDIKEFYRFIYKNNLNTEAEVFNAFENFNWTYKKASDDILIADNIKSLLRNYYLTKPAKNYYLDYKYVNKELNKIYNQSLNNTFIIEKTSIDWNKTIKLIESNFLMWVYNNNFKQDENLKNNLLALLKNMNEDEEINYHSKYKILIKELNSINKFMSSMDNNNLEKTTYNLIKYEKFKETIALKNLLQGQPIDIYLKYENIVSSIEFLPDDARYWNFGVTIDTLIRVFFTTLIFKLIKSETTSIWGPTLEMIRSNGGWEIDTGKIPLRNMLIAITQDHKTINKMIPMDEKKLILNLPILIYALLEEYFVILKKNNTDSKPQIKTKLELFEAIFYTYFNKLAKLIIYYQQELENNLLMKPKETLSEVDMTLISKLLTFDDKNEIIKTLREINSNLHDYTDKDILQVLNFLYNIKG</sequence>
<reference evidence="1 2" key="1">
    <citation type="journal article" date="2014" name="Genome Announc.">
        <title>Complete Genome Sequence of Spiroplasma apis B31T (ATCC 33834), a Bacterium Associated with May Disease of Honeybees (Apis mellifera).</title>
        <authorList>
            <person name="Ku C."/>
            <person name="Lo W.S."/>
            <person name="Chen L.L."/>
            <person name="Kuo C.H."/>
        </authorList>
    </citation>
    <scope>NUCLEOTIDE SEQUENCE [LARGE SCALE GENOMIC DNA]</scope>
    <source>
        <strain evidence="1">B31</strain>
    </source>
</reference>
<dbReference type="Proteomes" id="UP000018550">
    <property type="component" value="Chromosome"/>
</dbReference>
<dbReference type="STRING" id="1276258.SAPIS_v1c03650"/>
<organism evidence="1 2">
    <name type="scientific">Spiroplasma apis B31</name>
    <dbReference type="NCBI Taxonomy" id="1276258"/>
    <lineage>
        <taxon>Bacteria</taxon>
        <taxon>Bacillati</taxon>
        <taxon>Mycoplasmatota</taxon>
        <taxon>Mollicutes</taxon>
        <taxon>Entomoplasmatales</taxon>
        <taxon>Spiroplasmataceae</taxon>
        <taxon>Spiroplasma</taxon>
    </lineage>
</organism>
<protein>
    <submittedName>
        <fullName evidence="1">Uncharacterized protein</fullName>
    </submittedName>
</protein>
<dbReference type="RefSeq" id="WP_023789145.1">
    <property type="nucleotide sequence ID" value="NC_022998.1"/>
</dbReference>
<accession>V5RJC5</accession>
<evidence type="ECO:0000313" key="2">
    <source>
        <dbReference type="Proteomes" id="UP000018550"/>
    </source>
</evidence>
<dbReference type="KEGG" id="sapi:SAPIS_v1c03650"/>
<gene>
    <name evidence="1" type="ORF">SAPIS_v1c03650</name>
</gene>
<dbReference type="EMBL" id="CP006682">
    <property type="protein sequence ID" value="AHB36211.1"/>
    <property type="molecule type" value="Genomic_DNA"/>
</dbReference>
<dbReference type="HOGENOM" id="CLU_606777_0_0_14"/>
<name>V5RJC5_SPIAP</name>